<feature type="compositionally biased region" description="Polar residues" evidence="4">
    <location>
        <begin position="1311"/>
        <end position="1320"/>
    </location>
</feature>
<feature type="compositionally biased region" description="Polar residues" evidence="4">
    <location>
        <begin position="776"/>
        <end position="785"/>
    </location>
</feature>
<feature type="region of interest" description="Disordered" evidence="4">
    <location>
        <begin position="46"/>
        <end position="67"/>
    </location>
</feature>
<comment type="similarity">
    <text evidence="3">Belongs to the serpin family.</text>
</comment>
<dbReference type="SUPFAM" id="SSF56574">
    <property type="entry name" value="Serpins"/>
    <property type="match status" value="1"/>
</dbReference>
<dbReference type="GO" id="GO:0005615">
    <property type="term" value="C:extracellular space"/>
    <property type="evidence" value="ECO:0007669"/>
    <property type="project" value="InterPro"/>
</dbReference>
<dbReference type="InterPro" id="IPR042178">
    <property type="entry name" value="Serpin_sf_1"/>
</dbReference>
<feature type="compositionally biased region" description="Basic and acidic residues" evidence="4">
    <location>
        <begin position="2059"/>
        <end position="2069"/>
    </location>
</feature>
<feature type="compositionally biased region" description="Basic and acidic residues" evidence="4">
    <location>
        <begin position="1167"/>
        <end position="1191"/>
    </location>
</feature>
<feature type="compositionally biased region" description="Polar residues" evidence="4">
    <location>
        <begin position="1848"/>
        <end position="1873"/>
    </location>
</feature>
<feature type="region of interest" description="Disordered" evidence="4">
    <location>
        <begin position="2546"/>
        <end position="2573"/>
    </location>
</feature>
<feature type="compositionally biased region" description="Basic and acidic residues" evidence="4">
    <location>
        <begin position="812"/>
        <end position="845"/>
    </location>
</feature>
<feature type="compositionally biased region" description="Basic and acidic residues" evidence="4">
    <location>
        <begin position="1821"/>
        <end position="1842"/>
    </location>
</feature>
<evidence type="ECO:0000313" key="8">
    <source>
        <dbReference type="RefSeq" id="XP_015524445.2"/>
    </source>
</evidence>
<feature type="region of interest" description="Disordered" evidence="4">
    <location>
        <begin position="1974"/>
        <end position="2110"/>
    </location>
</feature>
<feature type="signal peptide" evidence="5">
    <location>
        <begin position="1"/>
        <end position="20"/>
    </location>
</feature>
<feature type="compositionally biased region" description="Polar residues" evidence="4">
    <location>
        <begin position="1425"/>
        <end position="1434"/>
    </location>
</feature>
<dbReference type="InParanoid" id="A0A6J0CDE1"/>
<feature type="region of interest" description="Disordered" evidence="4">
    <location>
        <begin position="933"/>
        <end position="969"/>
    </location>
</feature>
<feature type="compositionally biased region" description="Basic and acidic residues" evidence="4">
    <location>
        <begin position="1495"/>
        <end position="1512"/>
    </location>
</feature>
<keyword evidence="5" id="KW-0732">Signal</keyword>
<dbReference type="Gene3D" id="2.30.39.10">
    <property type="entry name" value="Alpha-1-antitrypsin, domain 1"/>
    <property type="match status" value="2"/>
</dbReference>
<dbReference type="InterPro" id="IPR036186">
    <property type="entry name" value="Serpin_sf"/>
</dbReference>
<dbReference type="GeneID" id="107227742"/>
<feature type="compositionally biased region" description="Basic and acidic residues" evidence="4">
    <location>
        <begin position="1602"/>
        <end position="1617"/>
    </location>
</feature>
<dbReference type="InterPro" id="IPR042185">
    <property type="entry name" value="Serpin_sf_2"/>
</dbReference>
<feature type="region of interest" description="Disordered" evidence="4">
    <location>
        <begin position="1448"/>
        <end position="1529"/>
    </location>
</feature>
<dbReference type="InterPro" id="IPR023796">
    <property type="entry name" value="Serpin_dom"/>
</dbReference>
<feature type="compositionally biased region" description="Basic and acidic residues" evidence="4">
    <location>
        <begin position="327"/>
        <end position="360"/>
    </location>
</feature>
<feature type="compositionally biased region" description="Polar residues" evidence="4">
    <location>
        <begin position="1481"/>
        <end position="1494"/>
    </location>
</feature>
<feature type="compositionally biased region" description="Basic and acidic residues" evidence="4">
    <location>
        <begin position="1910"/>
        <end position="1919"/>
    </location>
</feature>
<feature type="chain" id="PRO_5045019111" evidence="5">
    <location>
        <begin position="21"/>
        <end position="2663"/>
    </location>
</feature>
<evidence type="ECO:0000256" key="3">
    <source>
        <dbReference type="RuleBase" id="RU000411"/>
    </source>
</evidence>
<feature type="compositionally biased region" description="Basic and acidic residues" evidence="4">
    <location>
        <begin position="2546"/>
        <end position="2556"/>
    </location>
</feature>
<keyword evidence="2" id="KW-0722">Serine protease inhibitor</keyword>
<dbReference type="InterPro" id="IPR000215">
    <property type="entry name" value="Serpin_fam"/>
</dbReference>
<dbReference type="RefSeq" id="XP_046589986.1">
    <property type="nucleotide sequence ID" value="XM_046734030.1"/>
</dbReference>
<dbReference type="GO" id="GO:0004867">
    <property type="term" value="F:serine-type endopeptidase inhibitor activity"/>
    <property type="evidence" value="ECO:0007669"/>
    <property type="project" value="UniProtKB-KW"/>
</dbReference>
<feature type="compositionally biased region" description="Basic and acidic residues" evidence="4">
    <location>
        <begin position="1360"/>
        <end position="1383"/>
    </location>
</feature>
<feature type="domain" description="Serpin" evidence="6">
    <location>
        <begin position="2185"/>
        <end position="2659"/>
    </location>
</feature>
<feature type="region of interest" description="Disordered" evidence="4">
    <location>
        <begin position="1600"/>
        <end position="1919"/>
    </location>
</feature>
<keyword evidence="1" id="KW-0646">Protease inhibitor</keyword>
<dbReference type="SMART" id="SM00093">
    <property type="entry name" value="SERPIN"/>
    <property type="match status" value="1"/>
</dbReference>
<organism evidence="7 8">
    <name type="scientific">Neodiprion lecontei</name>
    <name type="common">Redheaded pine sawfly</name>
    <dbReference type="NCBI Taxonomy" id="441921"/>
    <lineage>
        <taxon>Eukaryota</taxon>
        <taxon>Metazoa</taxon>
        <taxon>Ecdysozoa</taxon>
        <taxon>Arthropoda</taxon>
        <taxon>Hexapoda</taxon>
        <taxon>Insecta</taxon>
        <taxon>Pterygota</taxon>
        <taxon>Neoptera</taxon>
        <taxon>Endopterygota</taxon>
        <taxon>Hymenoptera</taxon>
        <taxon>Tenthredinoidea</taxon>
        <taxon>Diprionidae</taxon>
        <taxon>Diprioninae</taxon>
        <taxon>Neodiprion</taxon>
    </lineage>
</organism>
<feature type="region of interest" description="Disordered" evidence="4">
    <location>
        <begin position="210"/>
        <end position="378"/>
    </location>
</feature>
<name>A0A6J0CDE1_NEOLC</name>
<evidence type="ECO:0000256" key="1">
    <source>
        <dbReference type="ARBA" id="ARBA00022690"/>
    </source>
</evidence>
<feature type="region of interest" description="Disordered" evidence="4">
    <location>
        <begin position="1019"/>
        <end position="1050"/>
    </location>
</feature>
<dbReference type="PANTHER" id="PTHR11461">
    <property type="entry name" value="SERINE PROTEASE INHIBITOR, SERPIN"/>
    <property type="match status" value="1"/>
</dbReference>
<feature type="compositionally biased region" description="Polar residues" evidence="4">
    <location>
        <begin position="1192"/>
        <end position="1201"/>
    </location>
</feature>
<dbReference type="PROSITE" id="PS00284">
    <property type="entry name" value="SERPIN"/>
    <property type="match status" value="1"/>
</dbReference>
<feature type="region of interest" description="Disordered" evidence="4">
    <location>
        <begin position="1153"/>
        <end position="1230"/>
    </location>
</feature>
<evidence type="ECO:0000256" key="4">
    <source>
        <dbReference type="SAM" id="MobiDB-lite"/>
    </source>
</evidence>
<gene>
    <name evidence="8 9 10" type="primary">LOC107227742</name>
</gene>
<evidence type="ECO:0000313" key="7">
    <source>
        <dbReference type="Proteomes" id="UP000829291"/>
    </source>
</evidence>
<dbReference type="FunCoup" id="A0A6J0CDE1">
    <property type="interactions" value="47"/>
</dbReference>
<feature type="region of interest" description="Disordered" evidence="4">
    <location>
        <begin position="1265"/>
        <end position="1434"/>
    </location>
</feature>
<evidence type="ECO:0000313" key="9">
    <source>
        <dbReference type="RefSeq" id="XP_046589985.1"/>
    </source>
</evidence>
<proteinExistence type="inferred from homology"/>
<evidence type="ECO:0000256" key="2">
    <source>
        <dbReference type="ARBA" id="ARBA00022900"/>
    </source>
</evidence>
<dbReference type="OrthoDB" id="1063785at2759"/>
<feature type="compositionally biased region" description="Polar residues" evidence="4">
    <location>
        <begin position="933"/>
        <end position="946"/>
    </location>
</feature>
<dbReference type="Pfam" id="PF00079">
    <property type="entry name" value="Serpin"/>
    <property type="match status" value="1"/>
</dbReference>
<feature type="compositionally biased region" description="Basic and acidic residues" evidence="4">
    <location>
        <begin position="278"/>
        <end position="288"/>
    </location>
</feature>
<feature type="region of interest" description="Disordered" evidence="4">
    <location>
        <begin position="1099"/>
        <end position="1122"/>
    </location>
</feature>
<keyword evidence="7" id="KW-1185">Reference proteome</keyword>
<feature type="compositionally biased region" description="Polar residues" evidence="4">
    <location>
        <begin position="1214"/>
        <end position="1227"/>
    </location>
</feature>
<accession>A0A6J0CDE1</accession>
<feature type="compositionally biased region" description="Polar residues" evidence="4">
    <location>
        <begin position="369"/>
        <end position="378"/>
    </location>
</feature>
<feature type="compositionally biased region" description="Polar residues" evidence="4">
    <location>
        <begin position="2092"/>
        <end position="2102"/>
    </location>
</feature>
<feature type="region of interest" description="Disordered" evidence="4">
    <location>
        <begin position="2587"/>
        <end position="2629"/>
    </location>
</feature>
<feature type="region of interest" description="Disordered" evidence="4">
    <location>
        <begin position="1062"/>
        <end position="1087"/>
    </location>
</feature>
<dbReference type="RefSeq" id="XP_015524445.2">
    <property type="nucleotide sequence ID" value="XM_015668959.2"/>
</dbReference>
<dbReference type="Proteomes" id="UP000829291">
    <property type="component" value="Chromosome 3"/>
</dbReference>
<feature type="compositionally biased region" description="Basic and acidic residues" evidence="4">
    <location>
        <begin position="885"/>
        <end position="908"/>
    </location>
</feature>
<evidence type="ECO:0000256" key="5">
    <source>
        <dbReference type="SAM" id="SignalP"/>
    </source>
</evidence>
<dbReference type="RefSeq" id="XP_046589985.1">
    <property type="nucleotide sequence ID" value="XM_046734029.1"/>
</dbReference>
<evidence type="ECO:0000313" key="10">
    <source>
        <dbReference type="RefSeq" id="XP_046589986.1"/>
    </source>
</evidence>
<feature type="compositionally biased region" description="Basic and acidic residues" evidence="4">
    <location>
        <begin position="2606"/>
        <end position="2621"/>
    </location>
</feature>
<feature type="compositionally biased region" description="Basic and acidic residues" evidence="4">
    <location>
        <begin position="251"/>
        <end position="270"/>
    </location>
</feature>
<sequence>MRWVWRWLLLLVALGAMTSGLPVPDENVDTSTEVLGSSVVTSVSVVMGDENGSAEKGTDKSGTKKVTNDLPASTIDMLKPDGFQFYTVDEKGQLITRQMTDSEIQSIIAAGGGPFPIETQDPEKTGENMTGEMKVADVVQNVQNVLKEELNKPATVMGTMPTIPGHANAEWSSILPSILGGEADSAPMTVPEADMPVLSVLPDPETKVNVSTVVKKPETPEASAVAKPQEETANPADDKKQSPASPLTTEDAAKPVKEDSISPKKPEAAKEPQPVQEKPSEKPEENPERPMIPVPVITADSVHSTPEAPSTTESKPVYQILNTLSADEVKHEAEKIEPSTVPEKESEIPKGEPKKPEVLERLPAADMPSMTTPKTIEMEVTSSFVSVPQKDSEKPMTASDVKVVEEVADSRPISTPQGTPSITLEAPAVVPEVPIKIMESVEQPEQNIPVKIMETVGQPAQNVPVKVTEPVEQPAQDVPIKVTEPVEQPAKDVPVKIMEPVETPMRDVPVKVMEPVEQPTQDVPVKIMDPVEQPTQDVPVKIMEPVEKPTQDVPVKIMEPVEQPAQDIPVKTVEPVEQPTQEVPVKTMEPVEKPTQDIPVKIMEPAEKPTQDVPVKIMESVEQPTQDIPVKTMEPVEKPTQDVPVKIIEAVEKPMQDVPVKIMETVEKPTQDVPVKIMEPAQESVQDTPVKVIEPVVEPAQDVPVKIMEPVEEPAQYVPVKVAEPVEKPSIESDNKEPLSTPEATTSAMTMEQEMVNMLPQSIDTIVKELISENTNDMTKGTTDSVEPEKLSDSATVPAHAKLPAPETVIIEDTKMEEADMKDTTSTDKDQGTADSATKKPETSGEAKITLATESKPETVFQMLPEITPEPTTTKIEPESPAPAEKVEDVEPAKTKTHSEISETTKKTENLLPVELVAPATVQLDAEATNKVDTVATSGDANNDPVTKTPMETGVKSEPTAAAEKKPETMLNELADSVSSMISQISETMNSMVPIPEQSENKDEPVKRVEDGMKEEATMVKVEMPESMATVTSEETKPAVLDSSNNEDIVKTETTEVEIKIAASNPPTTSEVASTEPDLKIDSQKPEIPVNNMVLPVVDDTKSASPDAPKVETIFEGGTNPNRAEAASVVDDKTEIVKTSVEDPEPIAIKPEAEDVMTGQTVSNPVEKSKPEVVVDKMEVTMNDGSKKETATESNGPSDTETPIVRIDIDEAKPTNSLIMDSPSPTESPVVRIQMMNPVATINQMIDAAPAQDPSIVNVEPISFNDKDMQTSSPQNVGSDLIAGPQPTNPTEVTKPEVSSKPEVVPVVNQLPENTVSTDQENTKSEHEITSSVISKPNAEIKPMKTGDSDAVQAEGKPLQADKNEKPGAETLKTTEESTETKPEIQVTEDTAASNEDVTKLEAPMEPVLMTESSENTPEKLAQENFPTVSTETSAMVPPEVVISTTVEVEPAKDFPENKPELMKDNAAKPQVPEVKPEMSADSTETATDTIKTTSEIKTDFLSDKTESRPEAVEAPETTTKTIDSPSDPAQHMMIVEGATSTATQVNAQKPGDSSDVSTLVTANGDKMPENAEFDGLNEKIEMLTTPASKPLAVEASAAETVDVKKDSEMSEVKVTDDLPAGPQSSDAVQDMKESSKPLAKPELVETPEQKPSSDELQNSKPTLEKKPASSELENPVLIATIEKEPSSSKLDNSENVLIAEKKPSSNESDNPVLIATPENIPLSSESDKFEPVSTLDEKPSSSDKDVSDDTSPMQANVEKISVPAVSPEKPEEKPVVTEAVNEQDSTKPTELLVKIDVTPEKSKPEVPTVTDSSMAMPATEKLETTSETTKVDDKKTAENPEKIAVASETTVAAMNSPEKPQSDSAVKNTDTQPAEAVSTILSDSLSKAPANPEIQMDKVETPAVSEPQVPKEEEVKKTVNKVETKLPEVATNPLIKVEAPETMKPVMKIETTPQATPENSPMKTQEVRVQVNETAVRVTKRPVSQEDSKVSENEKEKVKPTSTPDSVITTVEVVSQPIEATKAPSVEKPASVTESQQKPQESDEKNQVTDTATSQDVPKIDEKVKDSELGSVQKKPVADPYVKLGEAQKQKPGNNAKPTNLDNKKGETEDKWSLIPQSTPYPILEQTAKPIMAEAASNNKNDDESQHVSVALEAHQSAVSLDESTRQLDNDVRMFSTLCNELSFSFWTATNKGLSTARSLALSPFGMTSMLAMMFLGARGPTSGQMNDILKLDDVVTFNPHLVFQNVTDSVNLARGQGIANAAFVRELFADRTKAGRLLPFYKERAQQFYDGHIEEVNFAAISDLVRRRTNLLIRRQTGGRIRDFVKGNVMPLRSPLAALSANVFQTDCTGASSEGRDGEMYFAVLPAVRQRKLIPVPATVWRSGVLAGYEPGLDATVVSIGGVSDLVSTIFLLPGQQGLAAPGDSLDHLERRLIEGAFTKGTWNRLLKVLIPRMGLEVQVPKFSHRSIVNATAALKRMGLDELFSTNADLKGINGVGNDLHLADMLQINLFSTCGDEAINGGRHHIEIYPAGPLRGARVVKNNTESRPEDHEVELNPSEDEAEHETRSRRSVSVAEYVQEFHNMEKRSVSQSNEEELLAGNENSEERSERASSKLREPLGSKAKQSSRPLLKLDRPFLYFVRHNPTGMILHMGRFNPRLMP</sequence>
<feature type="region of interest" description="Disordered" evidence="4">
    <location>
        <begin position="776"/>
        <end position="908"/>
    </location>
</feature>
<feature type="compositionally biased region" description="Basic and acidic residues" evidence="4">
    <location>
        <begin position="1726"/>
        <end position="1748"/>
    </location>
</feature>
<feature type="compositionally biased region" description="Polar residues" evidence="4">
    <location>
        <begin position="2001"/>
        <end position="2014"/>
    </location>
</feature>
<dbReference type="KEGG" id="nlo:107227742"/>
<feature type="compositionally biased region" description="Low complexity" evidence="4">
    <location>
        <begin position="865"/>
        <end position="875"/>
    </location>
</feature>
<feature type="compositionally biased region" description="Basic and acidic residues" evidence="4">
    <location>
        <begin position="1450"/>
        <end position="1467"/>
    </location>
</feature>
<protein>
    <submittedName>
        <fullName evidence="8 9">Titin</fullName>
    </submittedName>
</protein>
<evidence type="ECO:0000259" key="6">
    <source>
        <dbReference type="SMART" id="SM00093"/>
    </source>
</evidence>
<feature type="compositionally biased region" description="Basic and acidic residues" evidence="4">
    <location>
        <begin position="1984"/>
        <end position="2000"/>
    </location>
</feature>
<dbReference type="InterPro" id="IPR023795">
    <property type="entry name" value="Serpin_CS"/>
</dbReference>
<feature type="compositionally biased region" description="Polar residues" evidence="4">
    <location>
        <begin position="301"/>
        <end position="325"/>
    </location>
</feature>
<reference evidence="8 9" key="1">
    <citation type="submission" date="2025-05" db="UniProtKB">
        <authorList>
            <consortium name="RefSeq"/>
        </authorList>
    </citation>
    <scope>IDENTIFICATION</scope>
    <source>
        <tissue evidence="8 9">Thorax and Abdomen</tissue>
    </source>
</reference>
<dbReference type="PANTHER" id="PTHR11461:SF372">
    <property type="entry name" value="ACCESSORY GLAND PROTEIN ACP76A-RELATED"/>
    <property type="match status" value="1"/>
</dbReference>
<dbReference type="Gene3D" id="3.30.497.10">
    <property type="entry name" value="Antithrombin, subunit I, domain 2"/>
    <property type="match status" value="2"/>
</dbReference>